<comment type="caution">
    <text evidence="2">The sequence shown here is derived from an EMBL/GenBank/DDBJ whole genome shotgun (WGS) entry which is preliminary data.</text>
</comment>
<dbReference type="EMBL" id="VSRQ01000008">
    <property type="protein sequence ID" value="TYK44563.1"/>
    <property type="molecule type" value="Genomic_DNA"/>
</dbReference>
<accession>A0A5D3F8M9</accession>
<sequence>MDLLLPYTNRTDILVDLEYSIRNLEKSLATPVEVSSSVRRQTNSAAGASRQRVTVRLTEAEISALVAEFQDGTAAWKLAKRYEIGLSTVKRILRDRKARPSDALRRDSDPNSGRGRRMSRMVAEIVRAREDGRLPERFRAADVREACPGWAENTYSTVLSDHRVGNPGDDTAYFVRHADGTYSLF</sequence>
<evidence type="ECO:0000313" key="3">
    <source>
        <dbReference type="Proteomes" id="UP000323505"/>
    </source>
</evidence>
<evidence type="ECO:0008006" key="4">
    <source>
        <dbReference type="Google" id="ProtNLM"/>
    </source>
</evidence>
<proteinExistence type="predicted"/>
<gene>
    <name evidence="2" type="ORF">FXF68_34455</name>
</gene>
<evidence type="ECO:0000256" key="1">
    <source>
        <dbReference type="SAM" id="MobiDB-lite"/>
    </source>
</evidence>
<feature type="region of interest" description="Disordered" evidence="1">
    <location>
        <begin position="97"/>
        <end position="119"/>
    </location>
</feature>
<dbReference type="RefSeq" id="WP_148766773.1">
    <property type="nucleotide sequence ID" value="NZ_VSRQ01000008.1"/>
</dbReference>
<keyword evidence="3" id="KW-1185">Reference proteome</keyword>
<name>A0A5D3F8M9_9ACTN</name>
<dbReference type="Proteomes" id="UP000323505">
    <property type="component" value="Unassembled WGS sequence"/>
</dbReference>
<feature type="compositionally biased region" description="Basic and acidic residues" evidence="1">
    <location>
        <begin position="98"/>
        <end position="109"/>
    </location>
</feature>
<organism evidence="2 3">
    <name type="scientific">Actinomadura decatromicini</name>
    <dbReference type="NCBI Taxonomy" id="2604572"/>
    <lineage>
        <taxon>Bacteria</taxon>
        <taxon>Bacillati</taxon>
        <taxon>Actinomycetota</taxon>
        <taxon>Actinomycetes</taxon>
        <taxon>Streptosporangiales</taxon>
        <taxon>Thermomonosporaceae</taxon>
        <taxon>Actinomadura</taxon>
    </lineage>
</organism>
<reference evidence="2 3" key="1">
    <citation type="submission" date="2019-08" db="EMBL/GenBank/DDBJ databases">
        <title>Actinomadura sp. nov. CYP1-5 isolated from mountain soil.</title>
        <authorList>
            <person name="Songsumanus A."/>
            <person name="Kuncharoen N."/>
            <person name="Kudo T."/>
            <person name="Yuki M."/>
            <person name="Igarashi Y."/>
            <person name="Tanasupawat S."/>
        </authorList>
    </citation>
    <scope>NUCLEOTIDE SEQUENCE [LARGE SCALE GENOMIC DNA]</scope>
    <source>
        <strain evidence="2 3">CYP1-5</strain>
    </source>
</reference>
<protein>
    <recommendedName>
        <fullName evidence="4">Helix-turn-helix domain-containing protein</fullName>
    </recommendedName>
</protein>
<dbReference type="AlphaFoldDB" id="A0A5D3F8M9"/>
<evidence type="ECO:0000313" key="2">
    <source>
        <dbReference type="EMBL" id="TYK44563.1"/>
    </source>
</evidence>